<evidence type="ECO:0000256" key="1">
    <source>
        <dbReference type="ARBA" id="ARBA00004752"/>
    </source>
</evidence>
<gene>
    <name evidence="9" type="ORF">H9L15_08420</name>
</gene>
<evidence type="ECO:0000256" key="4">
    <source>
        <dbReference type="ARBA" id="ARBA00022960"/>
    </source>
</evidence>
<keyword evidence="5 7" id="KW-0573">Peptidoglycan synthesis</keyword>
<dbReference type="PANTHER" id="PTHR36699:SF1">
    <property type="entry name" value="L,D-TRANSPEPTIDASE YAFK-RELATED"/>
    <property type="match status" value="1"/>
</dbReference>
<accession>A0ABX6T3H9</accession>
<evidence type="ECO:0000256" key="3">
    <source>
        <dbReference type="ARBA" id="ARBA00022679"/>
    </source>
</evidence>
<name>A0ABX6T3H9_9SPHN</name>
<comment type="similarity">
    <text evidence="2">Belongs to the YkuD family.</text>
</comment>
<evidence type="ECO:0000256" key="6">
    <source>
        <dbReference type="ARBA" id="ARBA00023316"/>
    </source>
</evidence>
<evidence type="ECO:0000256" key="7">
    <source>
        <dbReference type="PROSITE-ProRule" id="PRU01373"/>
    </source>
</evidence>
<feature type="active site" description="Nucleophile" evidence="7">
    <location>
        <position position="102"/>
    </location>
</feature>
<dbReference type="Proteomes" id="UP000516134">
    <property type="component" value="Chromosome"/>
</dbReference>
<sequence>MTVYRDGHAIREFRVAIGRGDPGPKQQQGDGRVPEGAYRITAHNPNSAYHLSLRIGYPTPEQVAAAARRGVNPGGDIMIHGLPNDRGWIGARHAAVDWTDGCVAVTNREMDWLYGAVADGTPVEIRA</sequence>
<dbReference type="EMBL" id="CP060780">
    <property type="protein sequence ID" value="QNP44426.1"/>
    <property type="molecule type" value="Genomic_DNA"/>
</dbReference>
<dbReference type="PANTHER" id="PTHR36699">
    <property type="entry name" value="LD-TRANSPEPTIDASE"/>
    <property type="match status" value="1"/>
</dbReference>
<keyword evidence="4 7" id="KW-0133">Cell shape</keyword>
<dbReference type="InterPro" id="IPR038063">
    <property type="entry name" value="Transpep_catalytic_dom"/>
</dbReference>
<feature type="domain" description="L,D-TPase catalytic" evidence="8">
    <location>
        <begin position="1"/>
        <end position="126"/>
    </location>
</feature>
<evidence type="ECO:0000256" key="2">
    <source>
        <dbReference type="ARBA" id="ARBA00005992"/>
    </source>
</evidence>
<dbReference type="CDD" id="cd16913">
    <property type="entry name" value="YkuD_like"/>
    <property type="match status" value="1"/>
</dbReference>
<keyword evidence="3" id="KW-0808">Transferase</keyword>
<dbReference type="Gene3D" id="2.40.440.10">
    <property type="entry name" value="L,D-transpeptidase catalytic domain-like"/>
    <property type="match status" value="1"/>
</dbReference>
<evidence type="ECO:0000256" key="5">
    <source>
        <dbReference type="ARBA" id="ARBA00022984"/>
    </source>
</evidence>
<evidence type="ECO:0000313" key="9">
    <source>
        <dbReference type="EMBL" id="QNP44426.1"/>
    </source>
</evidence>
<proteinExistence type="inferred from homology"/>
<dbReference type="PROSITE" id="PS52029">
    <property type="entry name" value="LD_TPASE"/>
    <property type="match status" value="1"/>
</dbReference>
<reference evidence="9 10" key="1">
    <citation type="submission" date="2020-08" db="EMBL/GenBank/DDBJ databases">
        <title>Genome sequence of Sphingomonas daechungensis KACC 18115T.</title>
        <authorList>
            <person name="Hyun D.-W."/>
            <person name="Bae J.-W."/>
        </authorList>
    </citation>
    <scope>NUCLEOTIDE SEQUENCE [LARGE SCALE GENOMIC DNA]</scope>
    <source>
        <strain evidence="9 10">KACC 18115</strain>
    </source>
</reference>
<feature type="active site" description="Proton donor/acceptor" evidence="7">
    <location>
        <position position="80"/>
    </location>
</feature>
<comment type="pathway">
    <text evidence="1 7">Cell wall biogenesis; peptidoglycan biosynthesis.</text>
</comment>
<evidence type="ECO:0000313" key="10">
    <source>
        <dbReference type="Proteomes" id="UP000516134"/>
    </source>
</evidence>
<keyword evidence="6 7" id="KW-0961">Cell wall biogenesis/degradation</keyword>
<dbReference type="Pfam" id="PF03734">
    <property type="entry name" value="YkuD"/>
    <property type="match status" value="1"/>
</dbReference>
<evidence type="ECO:0000259" key="8">
    <source>
        <dbReference type="PROSITE" id="PS52029"/>
    </source>
</evidence>
<protein>
    <submittedName>
        <fullName evidence="9">L,D-transpeptidase family protein</fullName>
    </submittedName>
</protein>
<dbReference type="InterPro" id="IPR005490">
    <property type="entry name" value="LD_TPept_cat_dom"/>
</dbReference>
<keyword evidence="10" id="KW-1185">Reference proteome</keyword>
<organism evidence="9 10">
    <name type="scientific">Sphingomonas daechungensis</name>
    <dbReference type="NCBI Taxonomy" id="1176646"/>
    <lineage>
        <taxon>Bacteria</taxon>
        <taxon>Pseudomonadati</taxon>
        <taxon>Pseudomonadota</taxon>
        <taxon>Alphaproteobacteria</taxon>
        <taxon>Sphingomonadales</taxon>
        <taxon>Sphingomonadaceae</taxon>
        <taxon>Sphingomonas</taxon>
    </lineage>
</organism>
<dbReference type="SUPFAM" id="SSF141523">
    <property type="entry name" value="L,D-transpeptidase catalytic domain-like"/>
    <property type="match status" value="1"/>
</dbReference>